<protein>
    <recommendedName>
        <fullName evidence="3">DUF7707 domain-containing protein</fullName>
    </recommendedName>
</protein>
<dbReference type="AlphaFoldDB" id="A0A9W4U531"/>
<feature type="compositionally biased region" description="Low complexity" evidence="1">
    <location>
        <begin position="134"/>
        <end position="157"/>
    </location>
</feature>
<reference evidence="4" key="1">
    <citation type="submission" date="2023-01" db="EMBL/GenBank/DDBJ databases">
        <authorList>
            <person name="Van Ghelder C."/>
            <person name="Rancurel C."/>
        </authorList>
    </citation>
    <scope>NUCLEOTIDE SEQUENCE</scope>
    <source>
        <strain evidence="4">CNCM I-4278</strain>
    </source>
</reference>
<feature type="domain" description="DUF7707" evidence="3">
    <location>
        <begin position="22"/>
        <end position="127"/>
    </location>
</feature>
<evidence type="ECO:0000256" key="2">
    <source>
        <dbReference type="SAM" id="SignalP"/>
    </source>
</evidence>
<dbReference type="InterPro" id="IPR056124">
    <property type="entry name" value="DUF7707"/>
</dbReference>
<dbReference type="Proteomes" id="UP001152607">
    <property type="component" value="Unassembled WGS sequence"/>
</dbReference>
<feature type="signal peptide" evidence="2">
    <location>
        <begin position="1"/>
        <end position="18"/>
    </location>
</feature>
<feature type="region of interest" description="Disordered" evidence="1">
    <location>
        <begin position="134"/>
        <end position="172"/>
    </location>
</feature>
<dbReference type="OrthoDB" id="2439692at2759"/>
<keyword evidence="2" id="KW-0732">Signal</keyword>
<evidence type="ECO:0000256" key="1">
    <source>
        <dbReference type="SAM" id="MobiDB-lite"/>
    </source>
</evidence>
<name>A0A9W4U531_9PLEO</name>
<gene>
    <name evidence="4" type="ORF">PDIGIT_LOCUS2005</name>
</gene>
<evidence type="ECO:0000313" key="5">
    <source>
        <dbReference type="Proteomes" id="UP001152607"/>
    </source>
</evidence>
<evidence type="ECO:0000259" key="3">
    <source>
        <dbReference type="Pfam" id="PF24808"/>
    </source>
</evidence>
<proteinExistence type="predicted"/>
<dbReference type="PANTHER" id="PTHR38118:SF2">
    <property type="entry name" value="CDP-ALCOHOL PHOSPHATIDYLTRANSFERASE PROTEIN"/>
    <property type="match status" value="1"/>
</dbReference>
<organism evidence="4 5">
    <name type="scientific">Periconia digitata</name>
    <dbReference type="NCBI Taxonomy" id="1303443"/>
    <lineage>
        <taxon>Eukaryota</taxon>
        <taxon>Fungi</taxon>
        <taxon>Dikarya</taxon>
        <taxon>Ascomycota</taxon>
        <taxon>Pezizomycotina</taxon>
        <taxon>Dothideomycetes</taxon>
        <taxon>Pleosporomycetidae</taxon>
        <taxon>Pleosporales</taxon>
        <taxon>Massarineae</taxon>
        <taxon>Periconiaceae</taxon>
        <taxon>Periconia</taxon>
    </lineage>
</organism>
<evidence type="ECO:0000313" key="4">
    <source>
        <dbReference type="EMBL" id="CAI6278381.1"/>
    </source>
</evidence>
<accession>A0A9W4U531</accession>
<dbReference type="Pfam" id="PF24808">
    <property type="entry name" value="DUF7707"/>
    <property type="match status" value="1"/>
</dbReference>
<comment type="caution">
    <text evidence="4">The sequence shown here is derived from an EMBL/GenBank/DDBJ whole genome shotgun (WGS) entry which is preliminary data.</text>
</comment>
<keyword evidence="5" id="KW-1185">Reference proteome</keyword>
<dbReference type="EMBL" id="CAOQHR010000001">
    <property type="protein sequence ID" value="CAI6278381.1"/>
    <property type="molecule type" value="Genomic_DNA"/>
</dbReference>
<feature type="chain" id="PRO_5040936776" description="DUF7707 domain-containing protein" evidence="2">
    <location>
        <begin position="19"/>
        <end position="201"/>
    </location>
</feature>
<sequence>MRSSLALSLLAAVGFVAAQEQYTIDPNSVPKNTRDYWCKMSKTQCPLICLQQPGVKTSNTINNDCDADALTYACTCDNNVSPNITMYTQTLPYFICTEWGTQCRKDCGSDNTCADKCTADHPCGASEPFKGNASASASASGTPSATSSGSGGADSTAPVEAPFGNSGNEPERNAASTLTTFGATYGMAMTLVGVFAGVALL</sequence>
<dbReference type="PANTHER" id="PTHR38118">
    <property type="entry name" value="ANCHORED CELL WALL PROTEIN 11-RELATED"/>
    <property type="match status" value="1"/>
</dbReference>